<reference evidence="3" key="1">
    <citation type="journal article" date="2019" name="Int. J. Syst. Evol. Microbiol.">
        <title>The Global Catalogue of Microorganisms (GCM) 10K type strain sequencing project: providing services to taxonomists for standard genome sequencing and annotation.</title>
        <authorList>
            <consortium name="The Broad Institute Genomics Platform"/>
            <consortium name="The Broad Institute Genome Sequencing Center for Infectious Disease"/>
            <person name="Wu L."/>
            <person name="Ma J."/>
        </authorList>
    </citation>
    <scope>NUCLEOTIDE SEQUENCE [LARGE SCALE GENOMIC DNA]</scope>
    <source>
        <strain evidence="3">JCM 17563</strain>
    </source>
</reference>
<dbReference type="PANTHER" id="PTHR10334">
    <property type="entry name" value="CYSTEINE-RICH SECRETORY PROTEIN-RELATED"/>
    <property type="match status" value="1"/>
</dbReference>
<proteinExistence type="predicted"/>
<dbReference type="InterPro" id="IPR002413">
    <property type="entry name" value="V5_allergen-like"/>
</dbReference>
<evidence type="ECO:0000313" key="3">
    <source>
        <dbReference type="Proteomes" id="UP001500235"/>
    </source>
</evidence>
<dbReference type="SUPFAM" id="SSF55797">
    <property type="entry name" value="PR-1-like"/>
    <property type="match status" value="1"/>
</dbReference>
<dbReference type="InterPro" id="IPR001283">
    <property type="entry name" value="CRISP-related"/>
</dbReference>
<organism evidence="2 3">
    <name type="scientific">Sphingomonas swuensis</name>
    <dbReference type="NCBI Taxonomy" id="977800"/>
    <lineage>
        <taxon>Bacteria</taxon>
        <taxon>Pseudomonadati</taxon>
        <taxon>Pseudomonadota</taxon>
        <taxon>Alphaproteobacteria</taxon>
        <taxon>Sphingomonadales</taxon>
        <taxon>Sphingomonadaceae</taxon>
        <taxon>Sphingomonas</taxon>
    </lineage>
</organism>
<dbReference type="Gene3D" id="3.40.33.10">
    <property type="entry name" value="CAP"/>
    <property type="match status" value="1"/>
</dbReference>
<dbReference type="SMART" id="SM00198">
    <property type="entry name" value="SCP"/>
    <property type="match status" value="1"/>
</dbReference>
<dbReference type="Proteomes" id="UP001500235">
    <property type="component" value="Unassembled WGS sequence"/>
</dbReference>
<evidence type="ECO:0000313" key="2">
    <source>
        <dbReference type="EMBL" id="GAA4015597.1"/>
    </source>
</evidence>
<dbReference type="Pfam" id="PF00188">
    <property type="entry name" value="CAP"/>
    <property type="match status" value="1"/>
</dbReference>
<dbReference type="PRINTS" id="PR00838">
    <property type="entry name" value="V5ALLERGEN"/>
</dbReference>
<name>A0ABP7SSB5_9SPHN</name>
<protein>
    <recommendedName>
        <fullName evidence="1">SCP domain-containing protein</fullName>
    </recommendedName>
</protein>
<feature type="domain" description="SCP" evidence="1">
    <location>
        <begin position="25"/>
        <end position="164"/>
    </location>
</feature>
<comment type="caution">
    <text evidence="2">The sequence shown here is derived from an EMBL/GenBank/DDBJ whole genome shotgun (WGS) entry which is preliminary data.</text>
</comment>
<dbReference type="InterPro" id="IPR035940">
    <property type="entry name" value="CAP_sf"/>
</dbReference>
<dbReference type="RefSeq" id="WP_344706569.1">
    <property type="nucleotide sequence ID" value="NZ_BAABBQ010000001.1"/>
</dbReference>
<dbReference type="EMBL" id="BAABBQ010000001">
    <property type="protein sequence ID" value="GAA4015597.1"/>
    <property type="molecule type" value="Genomic_DNA"/>
</dbReference>
<keyword evidence="3" id="KW-1185">Reference proteome</keyword>
<accession>A0ABP7SSB5</accession>
<sequence>MSLMLLFAAGSAASMTPVRPPRQGELAARLLAVHNRARAEVGAPPMVWDEALAESAASYGPRLAGLGRLEHSNRADRPGQSENLSMDPVWRGTPESLAGMWVDEKKLFVPGTFPAVTTTGRWEDVAHYTQVIWRGTTRVGCGLHDENGWRYLICRYSPKGNADGKIVP</sequence>
<dbReference type="PRINTS" id="PR00837">
    <property type="entry name" value="V5TPXLIKE"/>
</dbReference>
<dbReference type="InterPro" id="IPR014044">
    <property type="entry name" value="CAP_dom"/>
</dbReference>
<evidence type="ECO:0000259" key="1">
    <source>
        <dbReference type="SMART" id="SM00198"/>
    </source>
</evidence>
<gene>
    <name evidence="2" type="ORF">GCM10022280_12970</name>
</gene>